<dbReference type="EMBL" id="JBHTAX010000007">
    <property type="protein sequence ID" value="MFC7193178.1"/>
    <property type="molecule type" value="Genomic_DNA"/>
</dbReference>
<evidence type="ECO:0000313" key="2">
    <source>
        <dbReference type="EMBL" id="MFC7193178.1"/>
    </source>
</evidence>
<dbReference type="RefSeq" id="WP_390207014.1">
    <property type="nucleotide sequence ID" value="NZ_JBHSZC010000006.1"/>
</dbReference>
<name>A0ABD5YYP3_9EURY</name>
<reference evidence="2 3" key="1">
    <citation type="journal article" date="2019" name="Int. J. Syst. Evol. Microbiol.">
        <title>The Global Catalogue of Microorganisms (GCM) 10K type strain sequencing project: providing services to taxonomists for standard genome sequencing and annotation.</title>
        <authorList>
            <consortium name="The Broad Institute Genomics Platform"/>
            <consortium name="The Broad Institute Genome Sequencing Center for Infectious Disease"/>
            <person name="Wu L."/>
            <person name="Ma J."/>
        </authorList>
    </citation>
    <scope>NUCLEOTIDE SEQUENCE [LARGE SCALE GENOMIC DNA]</scope>
    <source>
        <strain evidence="2 3">RDMS1</strain>
    </source>
</reference>
<keyword evidence="3" id="KW-1185">Reference proteome</keyword>
<protein>
    <submittedName>
        <fullName evidence="2">Antitoxin VapB family protein</fullName>
    </submittedName>
</protein>
<accession>A0ABD5YYP3</accession>
<keyword evidence="1" id="KW-1277">Toxin-antitoxin system</keyword>
<dbReference type="AlphaFoldDB" id="A0ABD5YYP3"/>
<dbReference type="Pfam" id="PF02697">
    <property type="entry name" value="VAPB_antitox"/>
    <property type="match status" value="1"/>
</dbReference>
<sequence>MGTKNISLTDEAYETLKARKREGESFTEVILRELGGDDDDIWKGFGKLKGMRLREGYEKQREDFDRDFEERQDELFGQ</sequence>
<dbReference type="InterPro" id="IPR003847">
    <property type="entry name" value="Put_antitoxin"/>
</dbReference>
<proteinExistence type="predicted"/>
<gene>
    <name evidence="2" type="ORF">ACFQL7_27605</name>
</gene>
<comment type="caution">
    <text evidence="2">The sequence shown here is derived from an EMBL/GenBank/DDBJ whole genome shotgun (WGS) entry which is preliminary data.</text>
</comment>
<dbReference type="Proteomes" id="UP001596417">
    <property type="component" value="Unassembled WGS sequence"/>
</dbReference>
<evidence type="ECO:0000256" key="1">
    <source>
        <dbReference type="ARBA" id="ARBA00022649"/>
    </source>
</evidence>
<evidence type="ECO:0000313" key="3">
    <source>
        <dbReference type="Proteomes" id="UP001596417"/>
    </source>
</evidence>
<organism evidence="2 3">
    <name type="scientific">Halocatena marina</name>
    <dbReference type="NCBI Taxonomy" id="2934937"/>
    <lineage>
        <taxon>Archaea</taxon>
        <taxon>Methanobacteriati</taxon>
        <taxon>Methanobacteriota</taxon>
        <taxon>Stenosarchaea group</taxon>
        <taxon>Halobacteria</taxon>
        <taxon>Halobacteriales</taxon>
        <taxon>Natronomonadaceae</taxon>
        <taxon>Halocatena</taxon>
    </lineage>
</organism>